<feature type="non-terminal residue" evidence="2">
    <location>
        <position position="1"/>
    </location>
</feature>
<dbReference type="EMBL" id="AJWY01001016">
    <property type="protein sequence ID" value="EKC80359.1"/>
    <property type="molecule type" value="Genomic_DNA"/>
</dbReference>
<dbReference type="GO" id="GO:0005524">
    <property type="term" value="F:ATP binding"/>
    <property type="evidence" value="ECO:0007669"/>
    <property type="project" value="InterPro"/>
</dbReference>
<reference evidence="2" key="1">
    <citation type="journal article" date="2013" name="Environ. Microbiol.">
        <title>Microbiota from the distal guts of lean and obese adolescents exhibit partial functional redundancy besides clear differences in community structure.</title>
        <authorList>
            <person name="Ferrer M."/>
            <person name="Ruiz A."/>
            <person name="Lanza F."/>
            <person name="Haange S.B."/>
            <person name="Oberbach A."/>
            <person name="Till H."/>
            <person name="Bargiela R."/>
            <person name="Campoy C."/>
            <person name="Segura M.T."/>
            <person name="Richter M."/>
            <person name="von Bergen M."/>
            <person name="Seifert J."/>
            <person name="Suarez A."/>
        </authorList>
    </citation>
    <scope>NUCLEOTIDE SEQUENCE</scope>
</reference>
<evidence type="ECO:0000313" key="2">
    <source>
        <dbReference type="EMBL" id="EKC80359.1"/>
    </source>
</evidence>
<gene>
    <name evidence="2" type="ORF">LEA_01464</name>
</gene>
<feature type="domain" description="DNA mismatch repair protein MutS connector" evidence="1">
    <location>
        <begin position="2"/>
        <end position="41"/>
    </location>
</feature>
<dbReference type="AlphaFoldDB" id="K1UJQ4"/>
<dbReference type="GO" id="GO:0030983">
    <property type="term" value="F:mismatched DNA binding"/>
    <property type="evidence" value="ECO:0007669"/>
    <property type="project" value="InterPro"/>
</dbReference>
<dbReference type="Pfam" id="PF05188">
    <property type="entry name" value="MutS_II"/>
    <property type="match status" value="1"/>
</dbReference>
<accession>K1UJQ4</accession>
<name>K1UJQ4_9ZZZZ</name>
<sequence length="45" mass="4982">SIADISTGDYLVTEVDGCRKLLDEITKFAPTEIICNDSFLSAVWM</sequence>
<dbReference type="InterPro" id="IPR036678">
    <property type="entry name" value="MutS_con_dom_sf"/>
</dbReference>
<proteinExistence type="predicted"/>
<dbReference type="InterPro" id="IPR007860">
    <property type="entry name" value="DNA_mmatch_repair_MutS_con_dom"/>
</dbReference>
<evidence type="ECO:0000259" key="1">
    <source>
        <dbReference type="Pfam" id="PF05188"/>
    </source>
</evidence>
<organism evidence="2">
    <name type="scientific">human gut metagenome</name>
    <dbReference type="NCBI Taxonomy" id="408170"/>
    <lineage>
        <taxon>unclassified sequences</taxon>
        <taxon>metagenomes</taxon>
        <taxon>organismal metagenomes</taxon>
    </lineage>
</organism>
<dbReference type="Gene3D" id="3.30.420.110">
    <property type="entry name" value="MutS, connector domain"/>
    <property type="match status" value="1"/>
</dbReference>
<protein>
    <submittedName>
        <fullName evidence="2">Protein containing DNA mismatch repair protein MutS, connector domain protein</fullName>
    </submittedName>
</protein>
<comment type="caution">
    <text evidence="2">The sequence shown here is derived from an EMBL/GenBank/DDBJ whole genome shotgun (WGS) entry which is preliminary data.</text>
</comment>
<dbReference type="SUPFAM" id="SSF53150">
    <property type="entry name" value="DNA repair protein MutS, domain II"/>
    <property type="match status" value="1"/>
</dbReference>
<dbReference type="GO" id="GO:0006298">
    <property type="term" value="P:mismatch repair"/>
    <property type="evidence" value="ECO:0007669"/>
    <property type="project" value="InterPro"/>
</dbReference>